<reference evidence="2" key="2">
    <citation type="journal article" date="2022" name="Microb. Genom.">
        <title>A chromosome-scale genome assembly of the tomato pathogen Cladosporium fulvum reveals a compartmentalized genome architecture and the presence of a dispensable chromosome.</title>
        <authorList>
            <person name="Zaccaron A.Z."/>
            <person name="Chen L.H."/>
            <person name="Samaras A."/>
            <person name="Stergiopoulos I."/>
        </authorList>
    </citation>
    <scope>NUCLEOTIDE SEQUENCE</scope>
    <source>
        <strain evidence="2">Race5_Kim</strain>
    </source>
</reference>
<evidence type="ECO:0000256" key="1">
    <source>
        <dbReference type="SAM" id="MobiDB-lite"/>
    </source>
</evidence>
<dbReference type="Proteomes" id="UP000756132">
    <property type="component" value="Chromosome 13"/>
</dbReference>
<dbReference type="RefSeq" id="XP_047769291.1">
    <property type="nucleotide sequence ID" value="XM_047913567.1"/>
</dbReference>
<feature type="region of interest" description="Disordered" evidence="1">
    <location>
        <begin position="1"/>
        <end position="27"/>
    </location>
</feature>
<sequence>MGGPSLISQNSQQLPTPKRARSTKIKKKRVDKDEFALEWLTRFVLMDRELEDAREPKPQGGLVVQGEDGEDLIVNDDDDDDYQLRQLDAVGHGLDLLEAWDDVAKGVMVTKKSFPKEIWLNPFTAADALRTFVINFLATWQTIKHEKFYHGQQRHAQHIKQFAKKLNAMLERAHKMAPNVINKVRGAAGGRLRKARAGDDDDGDEE</sequence>
<dbReference type="OrthoDB" id="10512874at2759"/>
<gene>
    <name evidence="2" type="ORF">CLAFUR5_14419</name>
</gene>
<dbReference type="AlphaFoldDB" id="A0A9Q8UWF0"/>
<proteinExistence type="predicted"/>
<dbReference type="KEGG" id="ffu:CLAFUR5_14419"/>
<keyword evidence="3" id="KW-1185">Reference proteome</keyword>
<organism evidence="2 3">
    <name type="scientific">Passalora fulva</name>
    <name type="common">Tomato leaf mold</name>
    <name type="synonym">Cladosporium fulvum</name>
    <dbReference type="NCBI Taxonomy" id="5499"/>
    <lineage>
        <taxon>Eukaryota</taxon>
        <taxon>Fungi</taxon>
        <taxon>Dikarya</taxon>
        <taxon>Ascomycota</taxon>
        <taxon>Pezizomycotina</taxon>
        <taxon>Dothideomycetes</taxon>
        <taxon>Dothideomycetidae</taxon>
        <taxon>Mycosphaerellales</taxon>
        <taxon>Mycosphaerellaceae</taxon>
        <taxon>Fulvia</taxon>
    </lineage>
</organism>
<reference evidence="2" key="1">
    <citation type="submission" date="2021-12" db="EMBL/GenBank/DDBJ databases">
        <authorList>
            <person name="Zaccaron A."/>
            <person name="Stergiopoulos I."/>
        </authorList>
    </citation>
    <scope>NUCLEOTIDE SEQUENCE</scope>
    <source>
        <strain evidence="2">Race5_Kim</strain>
    </source>
</reference>
<feature type="compositionally biased region" description="Basic residues" evidence="1">
    <location>
        <begin position="18"/>
        <end position="27"/>
    </location>
</feature>
<protein>
    <submittedName>
        <fullName evidence="2">Uncharacterized protein</fullName>
    </submittedName>
</protein>
<feature type="compositionally biased region" description="Polar residues" evidence="1">
    <location>
        <begin position="1"/>
        <end position="15"/>
    </location>
</feature>
<dbReference type="EMBL" id="CP090175">
    <property type="protein sequence ID" value="UJO24925.1"/>
    <property type="molecule type" value="Genomic_DNA"/>
</dbReference>
<dbReference type="OMA" id="INFLATW"/>
<evidence type="ECO:0000313" key="3">
    <source>
        <dbReference type="Proteomes" id="UP000756132"/>
    </source>
</evidence>
<accession>A0A9Q8UWF0</accession>
<name>A0A9Q8UWF0_PASFU</name>
<evidence type="ECO:0000313" key="2">
    <source>
        <dbReference type="EMBL" id="UJO24925.1"/>
    </source>
</evidence>
<dbReference type="GeneID" id="71994297"/>